<sequence length="320" mass="34832">MKPTMFLTAAFAALVTAAALPVLEISSSPVAATSVSVESASTTSTLTSELYQRLNDTATSGATVSSVTASAVPQESSIGNHNLHDADVVVDALTASDPSQESTGWEYEEHSINTRLTDLIRLITSLGHIHQAILEVEPLNFSPTETDADSYIHKWMYRYIFQSDVDARKSEAQSLLRVVRRQSSREVLVWAKGLKSAAYQFVGREVKYIESQVYGKEKQYVRATVTSMWDEAFSSEDIDLLVTGAAADTSLAHSDGCGLFCEEDDVDDAMDEMDIAVECHCIQGFDECPVAGWVLEAAKKMCEKDPWGPGDGPDDVAQVE</sequence>
<evidence type="ECO:0000313" key="2">
    <source>
        <dbReference type="Proteomes" id="UP000076837"/>
    </source>
</evidence>
<dbReference type="OrthoDB" id="10416786at2759"/>
<reference evidence="1 2" key="1">
    <citation type="journal article" date="2016" name="Sci. Rep.">
        <title>Draft genome sequencing and secretome analysis of fungal phytopathogen Ascochyta rabiei provides insight into the necrotrophic effector repertoire.</title>
        <authorList>
            <person name="Verma S."/>
            <person name="Gazara R.K."/>
            <person name="Nizam S."/>
            <person name="Parween S."/>
            <person name="Chattopadhyay D."/>
            <person name="Verma P.K."/>
        </authorList>
    </citation>
    <scope>NUCLEOTIDE SEQUENCE [LARGE SCALE GENOMIC DNA]</scope>
    <source>
        <strain evidence="1 2">ArDII</strain>
    </source>
</reference>
<keyword evidence="2" id="KW-1185">Reference proteome</keyword>
<organism evidence="1 2">
    <name type="scientific">Didymella rabiei</name>
    <name type="common">Chickpea ascochyta blight fungus</name>
    <name type="synonym">Mycosphaerella rabiei</name>
    <dbReference type="NCBI Taxonomy" id="5454"/>
    <lineage>
        <taxon>Eukaryota</taxon>
        <taxon>Fungi</taxon>
        <taxon>Dikarya</taxon>
        <taxon>Ascomycota</taxon>
        <taxon>Pezizomycotina</taxon>
        <taxon>Dothideomycetes</taxon>
        <taxon>Pleosporomycetidae</taxon>
        <taxon>Pleosporales</taxon>
        <taxon>Pleosporineae</taxon>
        <taxon>Didymellaceae</taxon>
        <taxon>Ascochyta</taxon>
    </lineage>
</organism>
<name>A0A163GBX8_DIDRA</name>
<proteinExistence type="predicted"/>
<evidence type="ECO:0000313" key="1">
    <source>
        <dbReference type="EMBL" id="KZM24789.1"/>
    </source>
</evidence>
<dbReference type="AlphaFoldDB" id="A0A163GBX8"/>
<dbReference type="Proteomes" id="UP000076837">
    <property type="component" value="Unassembled WGS sequence"/>
</dbReference>
<accession>A0A163GBX8</accession>
<gene>
    <name evidence="1" type="ORF">ST47_g4014</name>
</gene>
<comment type="caution">
    <text evidence="1">The sequence shown here is derived from an EMBL/GenBank/DDBJ whole genome shotgun (WGS) entry which is preliminary data.</text>
</comment>
<dbReference type="EMBL" id="JYNV01000152">
    <property type="protein sequence ID" value="KZM24789.1"/>
    <property type="molecule type" value="Genomic_DNA"/>
</dbReference>
<protein>
    <submittedName>
        <fullName evidence="1">Uncharacterized protein</fullName>
    </submittedName>
</protein>